<evidence type="ECO:0008006" key="3">
    <source>
        <dbReference type="Google" id="ProtNLM"/>
    </source>
</evidence>
<name>A0AAV1U785_9STRA</name>
<comment type="caution">
    <text evidence="1">The sequence shown here is derived from an EMBL/GenBank/DDBJ whole genome shotgun (WGS) entry which is preliminary data.</text>
</comment>
<dbReference type="Proteomes" id="UP001162060">
    <property type="component" value="Unassembled WGS sequence"/>
</dbReference>
<proteinExistence type="predicted"/>
<sequence>MHDPGKCPVEEFNNTIRQWCVPTKHAGMLPEKAEKMSNWDARQV</sequence>
<evidence type="ECO:0000313" key="1">
    <source>
        <dbReference type="EMBL" id="CAK7930621.1"/>
    </source>
</evidence>
<dbReference type="AlphaFoldDB" id="A0AAV1U785"/>
<dbReference type="EMBL" id="CAKLBY020000168">
    <property type="protein sequence ID" value="CAK7930621.1"/>
    <property type="molecule type" value="Genomic_DNA"/>
</dbReference>
<accession>A0AAV1U785</accession>
<gene>
    <name evidence="1" type="ORF">PM001_LOCUS15771</name>
</gene>
<reference evidence="1" key="1">
    <citation type="submission" date="2024-01" db="EMBL/GenBank/DDBJ databases">
        <authorList>
            <person name="Webb A."/>
        </authorList>
    </citation>
    <scope>NUCLEOTIDE SEQUENCE</scope>
    <source>
        <strain evidence="1">Pm1</strain>
    </source>
</reference>
<organism evidence="1 2">
    <name type="scientific">Peronospora matthiolae</name>
    <dbReference type="NCBI Taxonomy" id="2874970"/>
    <lineage>
        <taxon>Eukaryota</taxon>
        <taxon>Sar</taxon>
        <taxon>Stramenopiles</taxon>
        <taxon>Oomycota</taxon>
        <taxon>Peronosporomycetes</taxon>
        <taxon>Peronosporales</taxon>
        <taxon>Peronosporaceae</taxon>
        <taxon>Peronospora</taxon>
    </lineage>
</organism>
<protein>
    <recommendedName>
        <fullName evidence="3">Transposase</fullName>
    </recommendedName>
</protein>
<evidence type="ECO:0000313" key="2">
    <source>
        <dbReference type="Proteomes" id="UP001162060"/>
    </source>
</evidence>